<dbReference type="EMBL" id="GG678232">
    <property type="protein sequence ID" value="EER09507.1"/>
    <property type="molecule type" value="Genomic_DNA"/>
</dbReference>
<dbReference type="AlphaFoldDB" id="C5L1A0"/>
<dbReference type="GeneID" id="9052403"/>
<evidence type="ECO:0000313" key="3">
    <source>
        <dbReference type="Proteomes" id="UP000007800"/>
    </source>
</evidence>
<keyword evidence="3" id="KW-1185">Reference proteome</keyword>
<evidence type="ECO:0000256" key="1">
    <source>
        <dbReference type="SAM" id="MobiDB-lite"/>
    </source>
</evidence>
<proteinExistence type="predicted"/>
<reference evidence="2 3" key="1">
    <citation type="submission" date="2008-07" db="EMBL/GenBank/DDBJ databases">
        <authorList>
            <person name="El-Sayed N."/>
            <person name="Caler E."/>
            <person name="Inman J."/>
            <person name="Amedeo P."/>
            <person name="Hass B."/>
            <person name="Wortman J."/>
        </authorList>
    </citation>
    <scope>NUCLEOTIDE SEQUENCE [LARGE SCALE GENOMIC DNA]</scope>
    <source>
        <strain evidence="3">ATCC 50983 / TXsc</strain>
    </source>
</reference>
<accession>C5L1A0</accession>
<dbReference type="Proteomes" id="UP000007800">
    <property type="component" value="Unassembled WGS sequence"/>
</dbReference>
<dbReference type="InParanoid" id="C5L1A0"/>
<dbReference type="OrthoDB" id="471328at2759"/>
<feature type="region of interest" description="Disordered" evidence="1">
    <location>
        <begin position="923"/>
        <end position="943"/>
    </location>
</feature>
<protein>
    <submittedName>
        <fullName evidence="2">Retiin, putative</fullName>
    </submittedName>
</protein>
<organism evidence="3">
    <name type="scientific">Perkinsus marinus (strain ATCC 50983 / TXsc)</name>
    <dbReference type="NCBI Taxonomy" id="423536"/>
    <lineage>
        <taxon>Eukaryota</taxon>
        <taxon>Sar</taxon>
        <taxon>Alveolata</taxon>
        <taxon>Perkinsozoa</taxon>
        <taxon>Perkinsea</taxon>
        <taxon>Perkinsida</taxon>
        <taxon>Perkinsidae</taxon>
        <taxon>Perkinsus</taxon>
    </lineage>
</organism>
<sequence length="1167" mass="128248">MIPDFKMRGLVTHKIHGRGLGIGLDDAHDDLARGLSTATVTRSMDALRKERKSQEKSMDTLINNYHDDAESSKRNVAEMNAVIEADATTQEKTMRAVESDIQRQLFTNVNHLETIVSNGAEERGADAHRSAQLLSNIVADHQIAVDQEHVQASGEMGKGETLVAKAAEDIGGDATNEAAMMKSKIDRILHSGTAQLEDGKSFIASSGRKELLTQEKIADQFTAEDRAMLMMDDADLEHLSKADKDRFIALVDRLQSESTRLSQDFGLLGSGLAGVGAGAVSAKAELAVLASKEGSLTNKMEAFSADGKKAIAADRMYGNHLLGGLQSQTARYASQSAGALGALAIQEKNNASKGINDYMSEMTQEIGSLRGVMVKDEAGTSSQYGIEKDDVHKVTEMVATLKDESQQDELKLKDTLLNLIRSDEDGAENFIGEMLKSQDGRMEDVRNLLLKMIGTDAAGVMNATESDVSTIKDKMELLLASEETQLQKEARRNAQFIGNTDQLKRVQAAHQRALLDLRNMIKSLTHTVALGLHAREEQVSREELTHGIDIKKLYERLATEMQKLDEFYSRTRTGAYDDYRRASNMLRVLIDALRKVMRLDLEKAVERHIAAHEALVGWAQFVLSDPPLLQKRQYASMKKLANTSDSALTEKHLQASMNNFDRASGASGTMTRLIDMARGVGTDGARLGDKTQSDLGDFVDNEAKDYETVEDNLVDDTNVFKGDLKVDKSRSDEDLLAHQTEVARGDSAIAGRLGEGGDGLGRQASRIGEALGYNAAAANRYRMIVETGKQITGNELKALAHRVSSNDDGLLKSIADSKGVALERAADVETVVVAFMTLMNQYMGEVKEMVDTMRTSMAALEPAGEPMASNATDTSHEVMERASEVSREVETDLQTSEVMHNAMRHDLSEGLKDVQQDATMHQSTESELHRQMMDSTRRVEDTRKSGRESFDQWLHAREHHYDSIFVGLASELNIVLFTSETEAQQAINSPIVVSNSTGRIRLNLIPLAEIPDRIPELLRFLMPSNCSEGVASCLPYRNTKINTMYNQILYLLNKSQEASTSVDSIDKSNAQHNLTLNGDGGKEMVASLTKGINLLRRSTGKSLTGAARVMTDTEEDMGSEVKRLREWFSEQSKGARDKNTGAIQRTTDHMLQADERLASNAAKANHR</sequence>
<gene>
    <name evidence="2" type="ORF">Pmar_PMAR016438</name>
</gene>
<name>C5L1A0_PERM5</name>
<evidence type="ECO:0000313" key="2">
    <source>
        <dbReference type="EMBL" id="EER09507.1"/>
    </source>
</evidence>
<dbReference type="RefSeq" id="XP_002777691.1">
    <property type="nucleotide sequence ID" value="XM_002777645.1"/>
</dbReference>
<feature type="compositionally biased region" description="Basic and acidic residues" evidence="1">
    <location>
        <begin position="924"/>
        <end position="943"/>
    </location>
</feature>